<dbReference type="KEGG" id="mhk:DFR87_02970"/>
<comment type="catalytic activity">
    <reaction evidence="1">
        <text>a 2'-deoxyribonucleoside 5'-phosphate + H2O = a 2'-deoxyribonucleoside + phosphate</text>
        <dbReference type="Rhea" id="RHEA:36167"/>
        <dbReference type="ChEBI" id="CHEBI:15377"/>
        <dbReference type="ChEBI" id="CHEBI:18274"/>
        <dbReference type="ChEBI" id="CHEBI:43474"/>
        <dbReference type="ChEBI" id="CHEBI:65317"/>
        <dbReference type="EC" id="3.1.3.89"/>
    </reaction>
</comment>
<evidence type="ECO:0000313" key="9">
    <source>
        <dbReference type="EMBL" id="AWR98824.1"/>
    </source>
</evidence>
<evidence type="ECO:0000256" key="2">
    <source>
        <dbReference type="ARBA" id="ARBA00001936"/>
    </source>
</evidence>
<evidence type="ECO:0000256" key="5">
    <source>
        <dbReference type="ARBA" id="ARBA00012964"/>
    </source>
</evidence>
<evidence type="ECO:0000313" key="10">
    <source>
        <dbReference type="Proteomes" id="UP000247586"/>
    </source>
</evidence>
<dbReference type="Proteomes" id="UP000247586">
    <property type="component" value="Chromosome"/>
</dbReference>
<comment type="cofactor">
    <cofactor evidence="2">
        <name>Mn(2+)</name>
        <dbReference type="ChEBI" id="CHEBI:29035"/>
    </cofactor>
</comment>
<reference evidence="10" key="2">
    <citation type="submission" date="2020-03" db="EMBL/GenBank/DDBJ databases">
        <title>Complete Genome Sequences of Extremely Thermoacidophilic, Metal-Mobilizing Type-Strain Members of the Archaeal Family Sulfolobaceae: Acidianus brierleyi DSM-1651T, Acidianus sulfidivorans DSM-18786T, Metallosphaera hakonensis DSM-7519T, and Metallosphaera prunae DSM-10039T.</title>
        <authorList>
            <person name="Counts J.A."/>
            <person name="Kelly R.M."/>
        </authorList>
    </citation>
    <scope>NUCLEOTIDE SEQUENCE [LARGE SCALE GENOMIC DNA]</scope>
    <source>
        <strain evidence="10">HO1-1</strain>
    </source>
</reference>
<comment type="cofactor">
    <cofactor evidence="3">
        <name>Co(2+)</name>
        <dbReference type="ChEBI" id="CHEBI:48828"/>
    </cofactor>
</comment>
<feature type="domain" description="HD/PDEase" evidence="8">
    <location>
        <begin position="27"/>
        <end position="138"/>
    </location>
</feature>
<name>A0A2U9IS53_9CREN</name>
<evidence type="ECO:0000259" key="8">
    <source>
        <dbReference type="SMART" id="SM00471"/>
    </source>
</evidence>
<dbReference type="GeneID" id="36834270"/>
<reference evidence="10" key="3">
    <citation type="submission" date="2020-03" db="EMBL/GenBank/DDBJ databases">
        <title>Sequencing and Assembly of Multiple Reported Metal-Biooxidizing Members of the Extremely Thermoacidophilic Archaeal Family Sulfolobaceae.</title>
        <authorList>
            <person name="Counts J.A."/>
            <person name="Kelly R.M."/>
        </authorList>
    </citation>
    <scope>NUCLEOTIDE SEQUENCE [LARGE SCALE GENOMIC DNA]</scope>
    <source>
        <strain evidence="10">HO1-1</strain>
    </source>
</reference>
<dbReference type="SMART" id="SM00471">
    <property type="entry name" value="HDc"/>
    <property type="match status" value="1"/>
</dbReference>
<dbReference type="OrthoDB" id="46088at2157"/>
<dbReference type="CDD" id="cd00077">
    <property type="entry name" value="HDc"/>
    <property type="match status" value="1"/>
</dbReference>
<dbReference type="PANTHER" id="PTHR11845:SF13">
    <property type="entry name" value="5'-DEOXYNUCLEOTIDASE HDDC2"/>
    <property type="match status" value="1"/>
</dbReference>
<dbReference type="SUPFAM" id="SSF109604">
    <property type="entry name" value="HD-domain/PDEase-like"/>
    <property type="match status" value="1"/>
</dbReference>
<evidence type="ECO:0000256" key="3">
    <source>
        <dbReference type="ARBA" id="ARBA00001941"/>
    </source>
</evidence>
<dbReference type="EC" id="3.1.3.89" evidence="5"/>
<dbReference type="GO" id="GO:0002953">
    <property type="term" value="F:5'-deoxynucleotidase activity"/>
    <property type="evidence" value="ECO:0007669"/>
    <property type="project" value="UniProtKB-EC"/>
</dbReference>
<dbReference type="RefSeq" id="WP_054837066.1">
    <property type="nucleotide sequence ID" value="NZ_BBBA01000022.1"/>
</dbReference>
<keyword evidence="7" id="KW-0378">Hydrolase</keyword>
<comment type="subunit">
    <text evidence="4">Homodimer.</text>
</comment>
<dbReference type="InterPro" id="IPR039356">
    <property type="entry name" value="YfbR/HDDC2"/>
</dbReference>
<dbReference type="AlphaFoldDB" id="A0A2U9IS53"/>
<accession>A0A2U9IS53</accession>
<dbReference type="Gene3D" id="1.10.3210.10">
    <property type="entry name" value="Hypothetical protein af1432"/>
    <property type="match status" value="1"/>
</dbReference>
<dbReference type="GO" id="GO:0046872">
    <property type="term" value="F:metal ion binding"/>
    <property type="evidence" value="ECO:0007669"/>
    <property type="project" value="UniProtKB-KW"/>
</dbReference>
<dbReference type="STRING" id="1293036.GCA_001315825_02337"/>
<evidence type="ECO:0000256" key="4">
    <source>
        <dbReference type="ARBA" id="ARBA00011738"/>
    </source>
</evidence>
<evidence type="ECO:0000256" key="7">
    <source>
        <dbReference type="ARBA" id="ARBA00022801"/>
    </source>
</evidence>
<reference evidence="9 10" key="1">
    <citation type="submission" date="2018-05" db="EMBL/GenBank/DDBJ databases">
        <title>Complete Genome Sequences of Extremely Thermoacidophilic, Metal-Mobilizing Type-Strain Members of the Archaeal Family Sulfolobaceae: Acidianus brierleyi DSM-1651T, Acidianus sulfidivorans DSM-18786T, Metallosphaera hakonensis DSM-7519T, and Metallosphaera prunae DSM-10039T.</title>
        <authorList>
            <person name="Counts J.A."/>
            <person name="Kelly R.M."/>
        </authorList>
    </citation>
    <scope>NUCLEOTIDE SEQUENCE [LARGE SCALE GENOMIC DNA]</scope>
    <source>
        <strain evidence="9 10">HO1-1</strain>
    </source>
</reference>
<evidence type="ECO:0000256" key="1">
    <source>
        <dbReference type="ARBA" id="ARBA00001638"/>
    </source>
</evidence>
<gene>
    <name evidence="9" type="ORF">DFR87_02970</name>
</gene>
<keyword evidence="10" id="KW-1185">Reference proteome</keyword>
<dbReference type="EMBL" id="CP029287">
    <property type="protein sequence ID" value="AWR98824.1"/>
    <property type="molecule type" value="Genomic_DNA"/>
</dbReference>
<protein>
    <recommendedName>
        <fullName evidence="5">5'-deoxynucleotidase</fullName>
        <ecNumber evidence="5">3.1.3.89</ecNumber>
    </recommendedName>
</protein>
<proteinExistence type="predicted"/>
<organism evidence="9 10">
    <name type="scientific">Metallosphaera hakonensis JCM 8857 = DSM 7519</name>
    <dbReference type="NCBI Taxonomy" id="1293036"/>
    <lineage>
        <taxon>Archaea</taxon>
        <taxon>Thermoproteota</taxon>
        <taxon>Thermoprotei</taxon>
        <taxon>Sulfolobales</taxon>
        <taxon>Sulfolobaceae</taxon>
        <taxon>Metallosphaera</taxon>
    </lineage>
</organism>
<keyword evidence="6" id="KW-0479">Metal-binding</keyword>
<evidence type="ECO:0000256" key="6">
    <source>
        <dbReference type="ARBA" id="ARBA00022723"/>
    </source>
</evidence>
<dbReference type="Pfam" id="PF13023">
    <property type="entry name" value="HD_3"/>
    <property type="match status" value="1"/>
</dbReference>
<dbReference type="PANTHER" id="PTHR11845">
    <property type="entry name" value="5'-DEOXYNUCLEOTIDASE HDDC2"/>
    <property type="match status" value="1"/>
</dbReference>
<sequence length="178" mass="20184">MKLERLLVGCKNLVRTGWMQRGVPPSIGETVASHSFEAAVIAYVIAQRLKELGQRVDPDHASVIALFHDVGESLIGDLPKWVTDRIEKTSIELDAVASLGVGVQLFEEYNRRNSLEALVAKFSEMMATYKQALRYKSQGYEVDEIIATYSSKLNEMWRLEPFSSYRKELEEILSNDNK</sequence>
<dbReference type="InterPro" id="IPR006674">
    <property type="entry name" value="HD_domain"/>
</dbReference>
<dbReference type="InterPro" id="IPR003607">
    <property type="entry name" value="HD/PDEase_dom"/>
</dbReference>